<accession>A0AAV4DKN9</accession>
<comment type="caution">
    <text evidence="2">The sequence shown here is derived from an EMBL/GenBank/DDBJ whole genome shotgun (WGS) entry which is preliminary data.</text>
</comment>
<keyword evidence="3" id="KW-1185">Reference proteome</keyword>
<feature type="region of interest" description="Disordered" evidence="1">
    <location>
        <begin position="148"/>
        <end position="190"/>
    </location>
</feature>
<reference evidence="2 3" key="1">
    <citation type="journal article" date="2021" name="Elife">
        <title>Chloroplast acquisition without the gene transfer in kleptoplastic sea slugs, Plakobranchus ocellatus.</title>
        <authorList>
            <person name="Maeda T."/>
            <person name="Takahashi S."/>
            <person name="Yoshida T."/>
            <person name="Shimamura S."/>
            <person name="Takaki Y."/>
            <person name="Nagai Y."/>
            <person name="Toyoda A."/>
            <person name="Suzuki Y."/>
            <person name="Arimoto A."/>
            <person name="Ishii H."/>
            <person name="Satoh N."/>
            <person name="Nishiyama T."/>
            <person name="Hasebe M."/>
            <person name="Maruyama T."/>
            <person name="Minagawa J."/>
            <person name="Obokata J."/>
            <person name="Shigenobu S."/>
        </authorList>
    </citation>
    <scope>NUCLEOTIDE SEQUENCE [LARGE SCALE GENOMIC DNA]</scope>
</reference>
<evidence type="ECO:0000256" key="1">
    <source>
        <dbReference type="SAM" id="MobiDB-lite"/>
    </source>
</evidence>
<evidence type="ECO:0000313" key="3">
    <source>
        <dbReference type="Proteomes" id="UP000735302"/>
    </source>
</evidence>
<feature type="compositionally biased region" description="Gly residues" evidence="1">
    <location>
        <begin position="155"/>
        <end position="168"/>
    </location>
</feature>
<organism evidence="2 3">
    <name type="scientific">Plakobranchus ocellatus</name>
    <dbReference type="NCBI Taxonomy" id="259542"/>
    <lineage>
        <taxon>Eukaryota</taxon>
        <taxon>Metazoa</taxon>
        <taxon>Spiralia</taxon>
        <taxon>Lophotrochozoa</taxon>
        <taxon>Mollusca</taxon>
        <taxon>Gastropoda</taxon>
        <taxon>Heterobranchia</taxon>
        <taxon>Euthyneura</taxon>
        <taxon>Panpulmonata</taxon>
        <taxon>Sacoglossa</taxon>
        <taxon>Placobranchoidea</taxon>
        <taxon>Plakobranchidae</taxon>
        <taxon>Plakobranchus</taxon>
    </lineage>
</organism>
<dbReference type="Proteomes" id="UP000735302">
    <property type="component" value="Unassembled WGS sequence"/>
</dbReference>
<gene>
    <name evidence="2" type="ORF">PoB_007135700</name>
</gene>
<proteinExistence type="predicted"/>
<feature type="compositionally biased region" description="Polar residues" evidence="1">
    <location>
        <begin position="170"/>
        <end position="182"/>
    </location>
</feature>
<name>A0AAV4DKN9_9GAST</name>
<dbReference type="AlphaFoldDB" id="A0AAV4DKN9"/>
<sequence>MQSSQSNRSLCSCIIGIGRTRTRPTYRQGARAFWYCCKKQYYPAVSSDTSAEPQYWNAFGFHRFCARTSALFRASSQDLVDQAVKSHCVNTRLFSTFRVPQTRPRLGPTAWQHIQKSTQHNTHSGSLNPCGPNSAGTYSPGIRLMGTSAARRKGGGGGGGGSGSGGSSGPINTHYQFMNPTRNIFGHSDG</sequence>
<evidence type="ECO:0000313" key="2">
    <source>
        <dbReference type="EMBL" id="GFO44852.1"/>
    </source>
</evidence>
<protein>
    <submittedName>
        <fullName evidence="2">Uncharacterized protein</fullName>
    </submittedName>
</protein>
<dbReference type="EMBL" id="BLXT01007982">
    <property type="protein sequence ID" value="GFO44852.1"/>
    <property type="molecule type" value="Genomic_DNA"/>
</dbReference>